<evidence type="ECO:0000313" key="2">
    <source>
        <dbReference type="EMBL" id="MBB4036127.1"/>
    </source>
</evidence>
<name>A0A840CJA1_9BACT</name>
<gene>
    <name evidence="2" type="ORF">GGR21_002028</name>
</gene>
<keyword evidence="2" id="KW-0132">Cell division</keyword>
<dbReference type="EMBL" id="JACIEP010000006">
    <property type="protein sequence ID" value="MBB4036127.1"/>
    <property type="molecule type" value="Genomic_DNA"/>
</dbReference>
<keyword evidence="1" id="KW-0472">Membrane</keyword>
<accession>A0A840CJA1</accession>
<evidence type="ECO:0000313" key="3">
    <source>
        <dbReference type="Proteomes" id="UP000555103"/>
    </source>
</evidence>
<organism evidence="2 3">
    <name type="scientific">Dysgonomonas hofstadii</name>
    <dbReference type="NCBI Taxonomy" id="637886"/>
    <lineage>
        <taxon>Bacteria</taxon>
        <taxon>Pseudomonadati</taxon>
        <taxon>Bacteroidota</taxon>
        <taxon>Bacteroidia</taxon>
        <taxon>Bacteroidales</taxon>
        <taxon>Dysgonomonadaceae</taxon>
        <taxon>Dysgonomonas</taxon>
    </lineage>
</organism>
<keyword evidence="2" id="KW-0131">Cell cycle</keyword>
<feature type="transmembrane region" description="Helical" evidence="1">
    <location>
        <begin position="172"/>
        <end position="191"/>
    </location>
</feature>
<comment type="caution">
    <text evidence="2">The sequence shown here is derived from an EMBL/GenBank/DDBJ whole genome shotgun (WGS) entry which is preliminary data.</text>
</comment>
<feature type="transmembrane region" description="Helical" evidence="1">
    <location>
        <begin position="21"/>
        <end position="47"/>
    </location>
</feature>
<feature type="transmembrane region" description="Helical" evidence="1">
    <location>
        <begin position="149"/>
        <end position="166"/>
    </location>
</feature>
<keyword evidence="3" id="KW-1185">Reference proteome</keyword>
<keyword evidence="1" id="KW-0812">Transmembrane</keyword>
<feature type="transmembrane region" description="Helical" evidence="1">
    <location>
        <begin position="125"/>
        <end position="142"/>
    </location>
</feature>
<evidence type="ECO:0000256" key="1">
    <source>
        <dbReference type="SAM" id="Phobius"/>
    </source>
</evidence>
<dbReference type="GO" id="GO:0051301">
    <property type="term" value="P:cell division"/>
    <property type="evidence" value="ECO:0007669"/>
    <property type="project" value="UniProtKB-KW"/>
</dbReference>
<sequence>MDTNLDDLKHIRSMMERSSKFLSLSGMSGVSAGLVALIGAFAAYNILKGSLSVTGNVKYDLVLLAIIVILGAAIVGFYFCARKAKKNGSRLWMPVTYQVLADFMIPMAVGGIFCAILLYHNIWFLIAPSMLIFYGLALIIAGERTYKDIKILGACEIILGLFAAIADWNNLIFWAIGFGILHIIYGLVMHFKYDAKPNKDS</sequence>
<keyword evidence="1" id="KW-1133">Transmembrane helix</keyword>
<dbReference type="Proteomes" id="UP000555103">
    <property type="component" value="Unassembled WGS sequence"/>
</dbReference>
<dbReference type="RefSeq" id="WP_183307039.1">
    <property type="nucleotide sequence ID" value="NZ_JACIEP010000006.1"/>
</dbReference>
<reference evidence="2 3" key="1">
    <citation type="submission" date="2020-08" db="EMBL/GenBank/DDBJ databases">
        <title>Genomic Encyclopedia of Type Strains, Phase IV (KMG-IV): sequencing the most valuable type-strain genomes for metagenomic binning, comparative biology and taxonomic classification.</title>
        <authorList>
            <person name="Goeker M."/>
        </authorList>
    </citation>
    <scope>NUCLEOTIDE SEQUENCE [LARGE SCALE GENOMIC DNA]</scope>
    <source>
        <strain evidence="2 3">DSM 104969</strain>
    </source>
</reference>
<feature type="transmembrane region" description="Helical" evidence="1">
    <location>
        <begin position="59"/>
        <end position="79"/>
    </location>
</feature>
<proteinExistence type="predicted"/>
<protein>
    <submittedName>
        <fullName evidence="2">Cell division septal protein FtsQ</fullName>
    </submittedName>
</protein>
<feature type="transmembrane region" description="Helical" evidence="1">
    <location>
        <begin position="99"/>
        <end position="119"/>
    </location>
</feature>
<dbReference type="AlphaFoldDB" id="A0A840CJA1"/>